<dbReference type="STRING" id="393003.SAMN05660461_1226"/>
<evidence type="ECO:0000256" key="6">
    <source>
        <dbReference type="SAM" id="SignalP"/>
    </source>
</evidence>
<keyword evidence="3 6" id="KW-0732">Signal</keyword>
<dbReference type="EMBL" id="FUZZ01000001">
    <property type="protein sequence ID" value="SKC98580.1"/>
    <property type="molecule type" value="Genomic_DNA"/>
</dbReference>
<evidence type="ECO:0000259" key="8">
    <source>
        <dbReference type="Pfam" id="PF14322"/>
    </source>
</evidence>
<evidence type="ECO:0000256" key="2">
    <source>
        <dbReference type="ARBA" id="ARBA00006275"/>
    </source>
</evidence>
<evidence type="ECO:0000313" key="10">
    <source>
        <dbReference type="Proteomes" id="UP000190166"/>
    </source>
</evidence>
<organism evidence="9 10">
    <name type="scientific">Chitinophaga ginsengisegetis</name>
    <dbReference type="NCBI Taxonomy" id="393003"/>
    <lineage>
        <taxon>Bacteria</taxon>
        <taxon>Pseudomonadati</taxon>
        <taxon>Bacteroidota</taxon>
        <taxon>Chitinophagia</taxon>
        <taxon>Chitinophagales</taxon>
        <taxon>Chitinophagaceae</taxon>
        <taxon>Chitinophaga</taxon>
    </lineage>
</organism>
<dbReference type="PROSITE" id="PS51257">
    <property type="entry name" value="PROKAR_LIPOPROTEIN"/>
    <property type="match status" value="1"/>
</dbReference>
<reference evidence="9 10" key="1">
    <citation type="submission" date="2017-02" db="EMBL/GenBank/DDBJ databases">
        <authorList>
            <person name="Peterson S.W."/>
        </authorList>
    </citation>
    <scope>NUCLEOTIDE SEQUENCE [LARGE SCALE GENOMIC DNA]</scope>
    <source>
        <strain evidence="9 10">DSM 18108</strain>
    </source>
</reference>
<feature type="domain" description="RagB/SusD" evidence="7">
    <location>
        <begin position="332"/>
        <end position="466"/>
    </location>
</feature>
<dbReference type="CDD" id="cd08977">
    <property type="entry name" value="SusD"/>
    <property type="match status" value="1"/>
</dbReference>
<dbReference type="InterPro" id="IPR012944">
    <property type="entry name" value="SusD_RagB_dom"/>
</dbReference>
<feature type="domain" description="SusD-like N-terminal" evidence="8">
    <location>
        <begin position="51"/>
        <end position="222"/>
    </location>
</feature>
<evidence type="ECO:0000313" key="9">
    <source>
        <dbReference type="EMBL" id="SKC98580.1"/>
    </source>
</evidence>
<dbReference type="Pfam" id="PF14322">
    <property type="entry name" value="SusD-like_3"/>
    <property type="match status" value="1"/>
</dbReference>
<keyword evidence="5" id="KW-0998">Cell outer membrane</keyword>
<evidence type="ECO:0000259" key="7">
    <source>
        <dbReference type="Pfam" id="PF07980"/>
    </source>
</evidence>
<dbReference type="InterPro" id="IPR033985">
    <property type="entry name" value="SusD-like_N"/>
</dbReference>
<proteinExistence type="inferred from homology"/>
<gene>
    <name evidence="9" type="ORF">SAMN05660461_1226</name>
</gene>
<evidence type="ECO:0000256" key="3">
    <source>
        <dbReference type="ARBA" id="ARBA00022729"/>
    </source>
</evidence>
<dbReference type="InterPro" id="IPR011990">
    <property type="entry name" value="TPR-like_helical_dom_sf"/>
</dbReference>
<feature type="signal peptide" evidence="6">
    <location>
        <begin position="1"/>
        <end position="20"/>
    </location>
</feature>
<evidence type="ECO:0000256" key="1">
    <source>
        <dbReference type="ARBA" id="ARBA00004442"/>
    </source>
</evidence>
<comment type="subcellular location">
    <subcellularLocation>
        <location evidence="1">Cell outer membrane</location>
    </subcellularLocation>
</comment>
<keyword evidence="10" id="KW-1185">Reference proteome</keyword>
<dbReference type="Gene3D" id="1.25.40.390">
    <property type="match status" value="1"/>
</dbReference>
<comment type="similarity">
    <text evidence="2">Belongs to the SusD family.</text>
</comment>
<name>A0A1T5NDJ6_9BACT</name>
<feature type="chain" id="PRO_5012052545" evidence="6">
    <location>
        <begin position="21"/>
        <end position="467"/>
    </location>
</feature>
<dbReference type="RefSeq" id="WP_079468504.1">
    <property type="nucleotide sequence ID" value="NZ_FUZZ01000001.1"/>
</dbReference>
<sequence>MKRIHIFLIGVLLFSSSSCSKYVDTPLPKNELVSGLVFTDDKTATAAVTGLYGSMYSFNYQFANVLINYLTAMQADDMAYYSSFANYDVFKENRLLPSSQYVQSMFADLYSYIYQTNACVEGLSTATALTPAVKNQLMGESLFMRAFCYFYLVNMYGDVPLITGTDYKANGVKPRAPRAEVYNTIITDLKAAVELMGDEYPTGQHIRPDKSVANALLARVYLYNQNWALAETTASLVIDNGRYSLVTDLNKVFLANSNEAIWQLQPLNVVGGRNTWEGFTSTPAINPTTGLFGTAVFRLDTINLIRKYEPNDQRFTKWIAFYKTTAGVSVYFPYKYKVRTSTSAVTEYSMVMRLAEQYLIRAEARIQQGKLNDGRADLDAIRQRAGLPGLSASLTQPALLLAVEQERKVELFAEWGHRWFDLKRTKRSDAVLGPIKGANWQSTDTLYPIPSDAIRTNVNLTQNEGYK</sequence>
<evidence type="ECO:0000256" key="5">
    <source>
        <dbReference type="ARBA" id="ARBA00023237"/>
    </source>
</evidence>
<dbReference type="AlphaFoldDB" id="A0A1T5NDJ6"/>
<accession>A0A1T5NDJ6</accession>
<keyword evidence="4" id="KW-0472">Membrane</keyword>
<evidence type="ECO:0000256" key="4">
    <source>
        <dbReference type="ARBA" id="ARBA00023136"/>
    </source>
</evidence>
<dbReference type="GO" id="GO:0009279">
    <property type="term" value="C:cell outer membrane"/>
    <property type="evidence" value="ECO:0007669"/>
    <property type="project" value="UniProtKB-SubCell"/>
</dbReference>
<dbReference type="SUPFAM" id="SSF48452">
    <property type="entry name" value="TPR-like"/>
    <property type="match status" value="1"/>
</dbReference>
<dbReference type="Proteomes" id="UP000190166">
    <property type="component" value="Unassembled WGS sequence"/>
</dbReference>
<dbReference type="Pfam" id="PF07980">
    <property type="entry name" value="SusD_RagB"/>
    <property type="match status" value="1"/>
</dbReference>
<protein>
    <submittedName>
        <fullName evidence="9">SusD family protein</fullName>
    </submittedName>
</protein>